<evidence type="ECO:0000256" key="1">
    <source>
        <dbReference type="ARBA" id="ARBA00022737"/>
    </source>
</evidence>
<sequence length="171" mass="18675">MFAKGLVISLVLPMALAGASFCLHLPKINLNGGTYDEFNAMDIHGCCVRCHKDPCCIGYTYDTVSKKCYMKSAITYSNSDFTKTSGLKTNNKNGRASILRNVKIEGVSAVGIKLPNSEDCQHYCSAYDIFSWSPTHTKEEISGECSCMTRVSSIEYSFGSKSAILAAVRHS</sequence>
<evidence type="ECO:0000259" key="4">
    <source>
        <dbReference type="PROSITE" id="PS50948"/>
    </source>
</evidence>
<dbReference type="InterPro" id="IPR000177">
    <property type="entry name" value="Apple"/>
</dbReference>
<dbReference type="GO" id="GO:0006508">
    <property type="term" value="P:proteolysis"/>
    <property type="evidence" value="ECO:0007669"/>
    <property type="project" value="InterPro"/>
</dbReference>
<evidence type="ECO:0000256" key="3">
    <source>
        <dbReference type="SAM" id="SignalP"/>
    </source>
</evidence>
<evidence type="ECO:0000256" key="2">
    <source>
        <dbReference type="ARBA" id="ARBA00023157"/>
    </source>
</evidence>
<keyword evidence="3" id="KW-0732">Signal</keyword>
<feature type="chain" id="PRO_5009312982" evidence="3">
    <location>
        <begin position="18"/>
        <end position="171"/>
    </location>
</feature>
<dbReference type="Proteomes" id="UP000095287">
    <property type="component" value="Unplaced"/>
</dbReference>
<name>A0A1I7Z483_9BILA</name>
<keyword evidence="2" id="KW-1015">Disulfide bond</keyword>
<dbReference type="Gene3D" id="3.50.4.10">
    <property type="entry name" value="Hepatocyte Growth Factor"/>
    <property type="match status" value="1"/>
</dbReference>
<feature type="signal peptide" evidence="3">
    <location>
        <begin position="1"/>
        <end position="17"/>
    </location>
</feature>
<evidence type="ECO:0000313" key="6">
    <source>
        <dbReference type="WBParaSite" id="L893_g22662.t1"/>
    </source>
</evidence>
<proteinExistence type="predicted"/>
<keyword evidence="5" id="KW-1185">Reference proteome</keyword>
<dbReference type="Pfam" id="PF00024">
    <property type="entry name" value="PAN_1"/>
    <property type="match status" value="1"/>
</dbReference>
<dbReference type="SMART" id="SM00223">
    <property type="entry name" value="APPLE"/>
    <property type="match status" value="1"/>
</dbReference>
<reference evidence="6" key="1">
    <citation type="submission" date="2016-11" db="UniProtKB">
        <authorList>
            <consortium name="WormBaseParasite"/>
        </authorList>
    </citation>
    <scope>IDENTIFICATION</scope>
</reference>
<dbReference type="PROSITE" id="PS50948">
    <property type="entry name" value="PAN"/>
    <property type="match status" value="1"/>
</dbReference>
<keyword evidence="1" id="KW-0677">Repeat</keyword>
<dbReference type="AlphaFoldDB" id="A0A1I7Z483"/>
<evidence type="ECO:0000313" key="5">
    <source>
        <dbReference type="Proteomes" id="UP000095287"/>
    </source>
</evidence>
<dbReference type="InterPro" id="IPR003609">
    <property type="entry name" value="Pan_app"/>
</dbReference>
<organism evidence="5 6">
    <name type="scientific">Steinernema glaseri</name>
    <dbReference type="NCBI Taxonomy" id="37863"/>
    <lineage>
        <taxon>Eukaryota</taxon>
        <taxon>Metazoa</taxon>
        <taxon>Ecdysozoa</taxon>
        <taxon>Nematoda</taxon>
        <taxon>Chromadorea</taxon>
        <taxon>Rhabditida</taxon>
        <taxon>Tylenchina</taxon>
        <taxon>Panagrolaimomorpha</taxon>
        <taxon>Strongyloidoidea</taxon>
        <taxon>Steinernematidae</taxon>
        <taxon>Steinernema</taxon>
    </lineage>
</organism>
<dbReference type="GO" id="GO:0005576">
    <property type="term" value="C:extracellular region"/>
    <property type="evidence" value="ECO:0007669"/>
    <property type="project" value="InterPro"/>
</dbReference>
<protein>
    <submittedName>
        <fullName evidence="6">Apple domain-containing protein</fullName>
    </submittedName>
</protein>
<accession>A0A1I7Z483</accession>
<feature type="domain" description="Apple" evidence="4">
    <location>
        <begin position="22"/>
        <end position="94"/>
    </location>
</feature>
<dbReference type="WBParaSite" id="L893_g22662.t1">
    <property type="protein sequence ID" value="L893_g22662.t1"/>
    <property type="gene ID" value="L893_g22662"/>
</dbReference>